<dbReference type="SUPFAM" id="SSF53474">
    <property type="entry name" value="alpha/beta-Hydrolases"/>
    <property type="match status" value="1"/>
</dbReference>
<keyword evidence="3" id="KW-0645">Protease</keyword>
<evidence type="ECO:0000313" key="9">
    <source>
        <dbReference type="Proteomes" id="UP001155280"/>
    </source>
</evidence>
<dbReference type="GO" id="GO:0070012">
    <property type="term" value="F:oligopeptidase activity"/>
    <property type="evidence" value="ECO:0007669"/>
    <property type="project" value="TreeGrafter"/>
</dbReference>
<dbReference type="GO" id="GO:0005829">
    <property type="term" value="C:cytosol"/>
    <property type="evidence" value="ECO:0007669"/>
    <property type="project" value="TreeGrafter"/>
</dbReference>
<dbReference type="GO" id="GO:0006508">
    <property type="term" value="P:proteolysis"/>
    <property type="evidence" value="ECO:0007669"/>
    <property type="project" value="UniProtKB-KW"/>
</dbReference>
<dbReference type="AlphaFoldDB" id="A0A9X2I6Y9"/>
<dbReference type="EC" id="3.4.21.26" evidence="2"/>
<dbReference type="InterPro" id="IPR023302">
    <property type="entry name" value="Pept_S9A_N"/>
</dbReference>
<feature type="domain" description="Peptidase S9A N-terminal" evidence="7">
    <location>
        <begin position="25"/>
        <end position="439"/>
    </location>
</feature>
<comment type="caution">
    <text evidence="8">The sequence shown here is derived from an EMBL/GenBank/DDBJ whole genome shotgun (WGS) entry which is preliminary data.</text>
</comment>
<evidence type="ECO:0000313" key="8">
    <source>
        <dbReference type="EMBL" id="MCP9198819.1"/>
    </source>
</evidence>
<dbReference type="GO" id="GO:0004252">
    <property type="term" value="F:serine-type endopeptidase activity"/>
    <property type="evidence" value="ECO:0007669"/>
    <property type="project" value="UniProtKB-EC"/>
</dbReference>
<evidence type="ECO:0000259" key="6">
    <source>
        <dbReference type="Pfam" id="PF00326"/>
    </source>
</evidence>
<feature type="domain" description="Peptidase S9 prolyl oligopeptidase catalytic" evidence="6">
    <location>
        <begin position="506"/>
        <end position="714"/>
    </location>
</feature>
<accession>A0A9X2I6Y9</accession>
<evidence type="ECO:0000256" key="4">
    <source>
        <dbReference type="ARBA" id="ARBA00022801"/>
    </source>
</evidence>
<dbReference type="InterPro" id="IPR002470">
    <property type="entry name" value="Peptidase_S9A"/>
</dbReference>
<keyword evidence="5" id="KW-0720">Serine protease</keyword>
<evidence type="ECO:0000256" key="2">
    <source>
        <dbReference type="ARBA" id="ARBA00011897"/>
    </source>
</evidence>
<dbReference type="InterPro" id="IPR001375">
    <property type="entry name" value="Peptidase_S9_cat"/>
</dbReference>
<dbReference type="EMBL" id="JANCNS010000001">
    <property type="protein sequence ID" value="MCP9198819.1"/>
    <property type="molecule type" value="Genomic_DNA"/>
</dbReference>
<dbReference type="Gene3D" id="3.40.50.1820">
    <property type="entry name" value="alpha/beta hydrolase"/>
    <property type="match status" value="1"/>
</dbReference>
<sequence>MKPFTSLLFLVLGMNIYAQKTYDYPEAPKDPIADTYFGESVEDPYQWMENPDDPRLEEWLKEQRKIIRKQSSKQTNYWNLRAQIAAMFNIRREKTEDYRRLDEKFRSKFSFKSDWNSYTGSMDFLYKLRTEKNWKRLFRGKDLLENRGDHIAINERVVNSDENLIAISVSINGSDWATGYVFDLTTGTQFPYVIENLRTGSNFEWNGRDLYYTSFDKPEKGRELLDISKGQTLYRISISNRDSRPELCYKNPDTTGKYKFSYNIQEEKLSLYHYLKSRGTWYEAISIADLKKVNFQPRRFLVFPPEDGASLRIVHTSNDSVFLRTNIGAPNGKILLANVNNPNQLSEFVPEYDINLRYANKLGKDKLACVYNKDGQDIALIFNFKGELLKKIDFPTGKKLNYFYENSDDAEFTNFSISSFFHPNSRYQIDLNTLEFTPVEALSVPFNIENLETRHVTFKSKDGTEIPMYITCYKETTLDGNNPVLMYGYGGYGIRVEPDFNELTGLLLAHGGILAVPNVRGGGANGSDWALAGRGLKKQNTIDDFIAAGEYLINQKYTSPEKLVISGGSHGALLVEAAATQRPELFKAVIAEAGPYDMLRFNRFTIGSSIINLKEFSSPDNEEGFKYIRSYSPLHQLKKGRKYPNTLLITGDTDDRVPPLHSYKFLASLQEKGDPSGLYQLYITPGSGHGGALSPEDAVEKFLFEYYFMFEQMGIEL</sequence>
<organism evidence="8 9">
    <name type="scientific">Christiangramia oceanisediminis</name>
    <dbReference type="NCBI Taxonomy" id="2920386"/>
    <lineage>
        <taxon>Bacteria</taxon>
        <taxon>Pseudomonadati</taxon>
        <taxon>Bacteroidota</taxon>
        <taxon>Flavobacteriia</taxon>
        <taxon>Flavobacteriales</taxon>
        <taxon>Flavobacteriaceae</taxon>
        <taxon>Christiangramia</taxon>
    </lineage>
</organism>
<protein>
    <recommendedName>
        <fullName evidence="2">prolyl oligopeptidase</fullName>
        <ecNumber evidence="2">3.4.21.26</ecNumber>
    </recommendedName>
</protein>
<keyword evidence="4" id="KW-0378">Hydrolase</keyword>
<reference evidence="8" key="1">
    <citation type="submission" date="2022-07" db="EMBL/GenBank/DDBJ databases">
        <title>Gramela sediminis sp. nov., isolated from deep-sea sediment of the Indian Ocean.</title>
        <authorList>
            <person name="Shi H."/>
        </authorList>
    </citation>
    <scope>NUCLEOTIDE SEQUENCE</scope>
    <source>
        <strain evidence="8">GC03-9</strain>
    </source>
</reference>
<dbReference type="PRINTS" id="PR00862">
    <property type="entry name" value="PROLIGOPTASE"/>
</dbReference>
<dbReference type="RefSeq" id="WP_241550821.1">
    <property type="nucleotide sequence ID" value="NZ_JANCNS010000001.1"/>
</dbReference>
<comment type="catalytic activity">
    <reaction evidence="1">
        <text>Hydrolysis of Pro-|-Xaa &gt;&gt; Ala-|-Xaa in oligopeptides.</text>
        <dbReference type="EC" id="3.4.21.26"/>
    </reaction>
</comment>
<dbReference type="Pfam" id="PF00326">
    <property type="entry name" value="Peptidase_S9"/>
    <property type="match status" value="1"/>
</dbReference>
<evidence type="ECO:0000256" key="5">
    <source>
        <dbReference type="ARBA" id="ARBA00022825"/>
    </source>
</evidence>
<dbReference type="SUPFAM" id="SSF50993">
    <property type="entry name" value="Peptidase/esterase 'gauge' domain"/>
    <property type="match status" value="1"/>
</dbReference>
<name>A0A9X2I6Y9_9FLAO</name>
<evidence type="ECO:0000256" key="1">
    <source>
        <dbReference type="ARBA" id="ARBA00001070"/>
    </source>
</evidence>
<dbReference type="Pfam" id="PF02897">
    <property type="entry name" value="Peptidase_S9_N"/>
    <property type="match status" value="1"/>
</dbReference>
<gene>
    <name evidence="8" type="ORF">MKO06_02805</name>
</gene>
<dbReference type="PANTHER" id="PTHR42881">
    <property type="entry name" value="PROLYL ENDOPEPTIDASE"/>
    <property type="match status" value="1"/>
</dbReference>
<dbReference type="Proteomes" id="UP001155280">
    <property type="component" value="Unassembled WGS sequence"/>
</dbReference>
<dbReference type="PANTHER" id="PTHR42881:SF2">
    <property type="entry name" value="PROLYL ENDOPEPTIDASE"/>
    <property type="match status" value="1"/>
</dbReference>
<dbReference type="InterPro" id="IPR029058">
    <property type="entry name" value="AB_hydrolase_fold"/>
</dbReference>
<dbReference type="Gene3D" id="2.130.10.120">
    <property type="entry name" value="Prolyl oligopeptidase, N-terminal domain"/>
    <property type="match status" value="1"/>
</dbReference>
<evidence type="ECO:0000256" key="3">
    <source>
        <dbReference type="ARBA" id="ARBA00022670"/>
    </source>
</evidence>
<proteinExistence type="predicted"/>
<keyword evidence="9" id="KW-1185">Reference proteome</keyword>
<dbReference type="InterPro" id="IPR051167">
    <property type="entry name" value="Prolyl_oligopep/macrocyclase"/>
</dbReference>
<evidence type="ECO:0000259" key="7">
    <source>
        <dbReference type="Pfam" id="PF02897"/>
    </source>
</evidence>